<evidence type="ECO:0000256" key="3">
    <source>
        <dbReference type="SAM" id="SignalP"/>
    </source>
</evidence>
<proteinExistence type="inferred from homology"/>
<dbReference type="Proteomes" id="UP001152798">
    <property type="component" value="Chromosome 6"/>
</dbReference>
<dbReference type="GO" id="GO:0006457">
    <property type="term" value="P:protein folding"/>
    <property type="evidence" value="ECO:0007669"/>
    <property type="project" value="TreeGrafter"/>
</dbReference>
<dbReference type="SUPFAM" id="SSF52833">
    <property type="entry name" value="Thioredoxin-like"/>
    <property type="match status" value="3"/>
</dbReference>
<dbReference type="PANTHER" id="PTHR45672">
    <property type="entry name" value="PROTEIN DISULFIDE-ISOMERASE C17H9.14C-RELATED"/>
    <property type="match status" value="1"/>
</dbReference>
<feature type="domain" description="Thioredoxin" evidence="4">
    <location>
        <begin position="29"/>
        <end position="141"/>
    </location>
</feature>
<dbReference type="EMBL" id="OV725082">
    <property type="protein sequence ID" value="CAH1406530.1"/>
    <property type="molecule type" value="Genomic_DNA"/>
</dbReference>
<dbReference type="AlphaFoldDB" id="A0A9P0HPF7"/>
<organism evidence="5 6">
    <name type="scientific">Nezara viridula</name>
    <name type="common">Southern green stink bug</name>
    <name type="synonym">Cimex viridulus</name>
    <dbReference type="NCBI Taxonomy" id="85310"/>
    <lineage>
        <taxon>Eukaryota</taxon>
        <taxon>Metazoa</taxon>
        <taxon>Ecdysozoa</taxon>
        <taxon>Arthropoda</taxon>
        <taxon>Hexapoda</taxon>
        <taxon>Insecta</taxon>
        <taxon>Pterygota</taxon>
        <taxon>Neoptera</taxon>
        <taxon>Paraneoptera</taxon>
        <taxon>Hemiptera</taxon>
        <taxon>Heteroptera</taxon>
        <taxon>Panheteroptera</taxon>
        <taxon>Pentatomomorpha</taxon>
        <taxon>Pentatomoidea</taxon>
        <taxon>Pentatomidae</taxon>
        <taxon>Pentatominae</taxon>
        <taxon>Nezara</taxon>
    </lineage>
</organism>
<keyword evidence="6" id="KW-1185">Reference proteome</keyword>
<comment type="similarity">
    <text evidence="1">Belongs to the protein disulfide isomerase family.</text>
</comment>
<dbReference type="PANTHER" id="PTHR45672:SF3">
    <property type="entry name" value="THIOREDOXIN DOMAIN-CONTAINING PROTEIN 5"/>
    <property type="match status" value="1"/>
</dbReference>
<dbReference type="InterPro" id="IPR013766">
    <property type="entry name" value="Thioredoxin_domain"/>
</dbReference>
<evidence type="ECO:0000256" key="1">
    <source>
        <dbReference type="ARBA" id="ARBA00006347"/>
    </source>
</evidence>
<dbReference type="PRINTS" id="PR00421">
    <property type="entry name" value="THIOREDOXIN"/>
</dbReference>
<dbReference type="PROSITE" id="PS51352">
    <property type="entry name" value="THIOREDOXIN_2"/>
    <property type="match status" value="2"/>
</dbReference>
<dbReference type="InterPro" id="IPR051063">
    <property type="entry name" value="PDI"/>
</dbReference>
<dbReference type="GO" id="GO:0005783">
    <property type="term" value="C:endoplasmic reticulum"/>
    <property type="evidence" value="ECO:0007669"/>
    <property type="project" value="TreeGrafter"/>
</dbReference>
<dbReference type="InterPro" id="IPR017937">
    <property type="entry name" value="Thioredoxin_CS"/>
</dbReference>
<reference evidence="5" key="1">
    <citation type="submission" date="2022-01" db="EMBL/GenBank/DDBJ databases">
        <authorList>
            <person name="King R."/>
        </authorList>
    </citation>
    <scope>NUCLEOTIDE SEQUENCE</scope>
</reference>
<protein>
    <recommendedName>
        <fullName evidence="4">Thioredoxin domain-containing protein</fullName>
    </recommendedName>
</protein>
<accession>A0A9P0HPF7</accession>
<dbReference type="Pfam" id="PF00085">
    <property type="entry name" value="Thioredoxin"/>
    <property type="match status" value="3"/>
</dbReference>
<evidence type="ECO:0000313" key="5">
    <source>
        <dbReference type="EMBL" id="CAH1406530.1"/>
    </source>
</evidence>
<gene>
    <name evidence="5" type="ORF">NEZAVI_LOCUS14446</name>
</gene>
<evidence type="ECO:0000256" key="2">
    <source>
        <dbReference type="ARBA" id="ARBA00022729"/>
    </source>
</evidence>
<dbReference type="Gene3D" id="3.40.30.10">
    <property type="entry name" value="Glutaredoxin"/>
    <property type="match status" value="3"/>
</dbReference>
<evidence type="ECO:0000313" key="6">
    <source>
        <dbReference type="Proteomes" id="UP001152798"/>
    </source>
</evidence>
<feature type="chain" id="PRO_5040320444" description="Thioredoxin domain-containing protein" evidence="3">
    <location>
        <begin position="30"/>
        <end position="391"/>
    </location>
</feature>
<keyword evidence="2 3" id="KW-0732">Signal</keyword>
<name>A0A9P0HPF7_NEZVI</name>
<dbReference type="InterPro" id="IPR036249">
    <property type="entry name" value="Thioredoxin-like_sf"/>
</dbReference>
<evidence type="ECO:0000259" key="4">
    <source>
        <dbReference type="PROSITE" id="PS51352"/>
    </source>
</evidence>
<dbReference type="OrthoDB" id="71336at2759"/>
<dbReference type="PROSITE" id="PS00194">
    <property type="entry name" value="THIOREDOXIN_1"/>
    <property type="match status" value="2"/>
</dbReference>
<sequence>MYTKKLTLSCGYLLRIIFLVSLKSVITFCQEEPKAIELDSISFNKEIGTSNYFVMFYAPWCPHCLKLKDTWEELAEMLNEPGSRVTIGKVDCTKEGTLCYQQQITGYPTLMYYKKGEVTSSKYSGTRDLSSFANYLNEQLGTNIVEHGIGEVRPSGPIDLTDETFSDHLSKGKHFVKFYAPWCGHCQSLSPTWENVGITFAPHESVTIGKVDCTVHKEACRTYDIKSYPTLLWIEDGQKIEKYQGPRTADDLEAFVLKRLSDTAEKIPLEPSLEEPPSILALSSASFKENIADGFTFVKYYAPWCGHCKRLAPTWQDLGNKFESEERVKIAEVDCTREENRQLCDDQEIGGFPTLILYKKGEKVDKYSGSRALLDLYDFVRKHVDQGHDEL</sequence>
<feature type="signal peptide" evidence="3">
    <location>
        <begin position="1"/>
        <end position="29"/>
    </location>
</feature>
<feature type="domain" description="Thioredoxin" evidence="4">
    <location>
        <begin position="246"/>
        <end position="385"/>
    </location>
</feature>
<dbReference type="GO" id="GO:0003756">
    <property type="term" value="F:protein disulfide isomerase activity"/>
    <property type="evidence" value="ECO:0007669"/>
    <property type="project" value="TreeGrafter"/>
</dbReference>